<evidence type="ECO:0000313" key="3">
    <source>
        <dbReference type="EMBL" id="CAH2056450.1"/>
    </source>
</evidence>
<dbReference type="SUPFAM" id="SSF47769">
    <property type="entry name" value="SAM/Pointed domain"/>
    <property type="match status" value="1"/>
</dbReference>
<dbReference type="InterPro" id="IPR013761">
    <property type="entry name" value="SAM/pointed_sf"/>
</dbReference>
<dbReference type="InterPro" id="IPR057520">
    <property type="entry name" value="GRHL1/CP2_C"/>
</dbReference>
<gene>
    <name evidence="3" type="ORF">IPOD504_LOCUS9664</name>
</gene>
<sequence length="299" mass="33268">MMLVLEQRLSARHLGRGVILRARLVHGVKARGWRMKFSLLKAEVEIEADPETYRELARRMKAANVHVRPARFTRLAVTPKSVTSPMVVNKPVLSQPAILASSNQMKPLYCQDGGDVKVSTPSCHSPDAILPDLPQAAEDPDKNCGLSKEATSSETQSWLSRHRFIQHAATFANFSGADLLRLSRDDIIQICGLADGIRLFNALHAKRIEPRLTVYVCPAGSSVYSALYLHACRAQELLQKLRALLHSAANKDYDTVLVLGPNGARVRLTDELVRHMPDNSTYRLEWLEDNTLLLSTTSN</sequence>
<protein>
    <recommendedName>
        <fullName evidence="5">Transcription factor CP2</fullName>
    </recommendedName>
</protein>
<organism evidence="3 4">
    <name type="scientific">Iphiclides podalirius</name>
    <name type="common">scarce swallowtail</name>
    <dbReference type="NCBI Taxonomy" id="110791"/>
    <lineage>
        <taxon>Eukaryota</taxon>
        <taxon>Metazoa</taxon>
        <taxon>Ecdysozoa</taxon>
        <taxon>Arthropoda</taxon>
        <taxon>Hexapoda</taxon>
        <taxon>Insecta</taxon>
        <taxon>Pterygota</taxon>
        <taxon>Neoptera</taxon>
        <taxon>Endopterygota</taxon>
        <taxon>Lepidoptera</taxon>
        <taxon>Glossata</taxon>
        <taxon>Ditrysia</taxon>
        <taxon>Papilionoidea</taxon>
        <taxon>Papilionidae</taxon>
        <taxon>Papilioninae</taxon>
        <taxon>Iphiclides</taxon>
    </lineage>
</organism>
<accession>A0ABN8IJ80</accession>
<dbReference type="Gene3D" id="1.10.150.50">
    <property type="entry name" value="Transcription Factor, Ets-1"/>
    <property type="match status" value="1"/>
</dbReference>
<dbReference type="PANTHER" id="PTHR11037">
    <property type="entry name" value="TRANSCRIPTION FACTOR CP2"/>
    <property type="match status" value="1"/>
</dbReference>
<dbReference type="InterPro" id="IPR041418">
    <property type="entry name" value="SAM_3"/>
</dbReference>
<feature type="domain" description="GRHL1/CP2 C-terminal" evidence="2">
    <location>
        <begin position="210"/>
        <end position="288"/>
    </location>
</feature>
<reference evidence="3" key="1">
    <citation type="submission" date="2022-03" db="EMBL/GenBank/DDBJ databases">
        <authorList>
            <person name="Martin H S."/>
        </authorList>
    </citation>
    <scope>NUCLEOTIDE SEQUENCE</scope>
</reference>
<evidence type="ECO:0000313" key="4">
    <source>
        <dbReference type="Proteomes" id="UP000837857"/>
    </source>
</evidence>
<name>A0ABN8IJ80_9NEOP</name>
<dbReference type="EMBL" id="OW152835">
    <property type="protein sequence ID" value="CAH2056450.1"/>
    <property type="molecule type" value="Genomic_DNA"/>
</dbReference>
<dbReference type="Proteomes" id="UP000837857">
    <property type="component" value="Chromosome 23"/>
</dbReference>
<feature type="domain" description="SAM" evidence="1">
    <location>
        <begin position="146"/>
        <end position="204"/>
    </location>
</feature>
<proteinExistence type="predicted"/>
<evidence type="ECO:0000259" key="1">
    <source>
        <dbReference type="Pfam" id="PF18016"/>
    </source>
</evidence>
<evidence type="ECO:0008006" key="5">
    <source>
        <dbReference type="Google" id="ProtNLM"/>
    </source>
</evidence>
<dbReference type="CDD" id="cd09537">
    <property type="entry name" value="SAM_CP2-like"/>
    <property type="match status" value="1"/>
</dbReference>
<keyword evidence="4" id="KW-1185">Reference proteome</keyword>
<dbReference type="Pfam" id="PF25416">
    <property type="entry name" value="GRHL1_C"/>
    <property type="match status" value="1"/>
</dbReference>
<dbReference type="InterPro" id="IPR040167">
    <property type="entry name" value="TF_CP2-like"/>
</dbReference>
<feature type="non-terminal residue" evidence="3">
    <location>
        <position position="1"/>
    </location>
</feature>
<dbReference type="Pfam" id="PF18016">
    <property type="entry name" value="SAM_3"/>
    <property type="match status" value="1"/>
</dbReference>
<dbReference type="PANTHER" id="PTHR11037:SF21">
    <property type="entry name" value="GEMINI, ISOFORM C"/>
    <property type="match status" value="1"/>
</dbReference>
<evidence type="ECO:0000259" key="2">
    <source>
        <dbReference type="Pfam" id="PF25416"/>
    </source>
</evidence>